<gene>
    <name evidence="1" type="ORF">PENTCL1PPCAC_16466</name>
</gene>
<dbReference type="InterPro" id="IPR019426">
    <property type="entry name" value="7TM_GPCR_serpentine_rcpt_Srv"/>
</dbReference>
<evidence type="ECO:0000313" key="2">
    <source>
        <dbReference type="Proteomes" id="UP001432027"/>
    </source>
</evidence>
<comment type="caution">
    <text evidence="1">The sequence shown here is derived from an EMBL/GenBank/DDBJ whole genome shotgun (WGS) entry which is preliminary data.</text>
</comment>
<sequence length="120" mass="13337">QIGGIIDIIAMLNHHLLSVLPSRGIFLDFFLSSILVGQDQHSIAWGTRYLQGMTAIVLALNRLTAVVYPLRFIQMWSPRNLLVANLMQVVPGVFMALSRANSRSRPMSLEASTVLLAIDY</sequence>
<evidence type="ECO:0000313" key="1">
    <source>
        <dbReference type="EMBL" id="GMS94291.1"/>
    </source>
</evidence>
<dbReference type="PANTHER" id="PTHR31748:SF1">
    <property type="entry name" value="SERPENTINE RECEPTOR, CLASS V"/>
    <property type="match status" value="1"/>
</dbReference>
<evidence type="ECO:0008006" key="3">
    <source>
        <dbReference type="Google" id="ProtNLM"/>
    </source>
</evidence>
<dbReference type="EMBL" id="BTSX01000004">
    <property type="protein sequence ID" value="GMS94291.1"/>
    <property type="molecule type" value="Genomic_DNA"/>
</dbReference>
<name>A0AAV5TIZ3_9BILA</name>
<accession>A0AAV5TIZ3</accession>
<dbReference type="AlphaFoldDB" id="A0AAV5TIZ3"/>
<reference evidence="1" key="1">
    <citation type="submission" date="2023-10" db="EMBL/GenBank/DDBJ databases">
        <title>Genome assembly of Pristionchus species.</title>
        <authorList>
            <person name="Yoshida K."/>
            <person name="Sommer R.J."/>
        </authorList>
    </citation>
    <scope>NUCLEOTIDE SEQUENCE</scope>
    <source>
        <strain evidence="1">RS0144</strain>
    </source>
</reference>
<dbReference type="Proteomes" id="UP001432027">
    <property type="component" value="Unassembled WGS sequence"/>
</dbReference>
<feature type="non-terminal residue" evidence="1">
    <location>
        <position position="1"/>
    </location>
</feature>
<proteinExistence type="predicted"/>
<dbReference type="Pfam" id="PF10323">
    <property type="entry name" value="7TM_GPCR_Srv"/>
    <property type="match status" value="1"/>
</dbReference>
<protein>
    <recommendedName>
        <fullName evidence="3">G protein-coupled receptor</fullName>
    </recommendedName>
</protein>
<dbReference type="PANTHER" id="PTHR31748">
    <property type="entry name" value="SERPENTINE RECEPTOR, CLASS V"/>
    <property type="match status" value="1"/>
</dbReference>
<organism evidence="1 2">
    <name type="scientific">Pristionchus entomophagus</name>
    <dbReference type="NCBI Taxonomy" id="358040"/>
    <lineage>
        <taxon>Eukaryota</taxon>
        <taxon>Metazoa</taxon>
        <taxon>Ecdysozoa</taxon>
        <taxon>Nematoda</taxon>
        <taxon>Chromadorea</taxon>
        <taxon>Rhabditida</taxon>
        <taxon>Rhabditina</taxon>
        <taxon>Diplogasteromorpha</taxon>
        <taxon>Diplogasteroidea</taxon>
        <taxon>Neodiplogasteridae</taxon>
        <taxon>Pristionchus</taxon>
    </lineage>
</organism>
<keyword evidence="2" id="KW-1185">Reference proteome</keyword>